<dbReference type="InterPro" id="IPR018170">
    <property type="entry name" value="Aldo/ket_reductase_CS"/>
</dbReference>
<dbReference type="AlphaFoldDB" id="A0AAJ0CCP3"/>
<dbReference type="GO" id="GO:0051596">
    <property type="term" value="P:methylglyoxal catabolic process"/>
    <property type="evidence" value="ECO:0007669"/>
    <property type="project" value="TreeGrafter"/>
</dbReference>
<dbReference type="CDD" id="cd19071">
    <property type="entry name" value="AKR_AKR1-5-like"/>
    <property type="match status" value="1"/>
</dbReference>
<keyword evidence="1" id="KW-0560">Oxidoreductase</keyword>
<dbReference type="SUPFAM" id="SSF51430">
    <property type="entry name" value="NAD(P)-linked oxidoreductase"/>
    <property type="match status" value="1"/>
</dbReference>
<gene>
    <name evidence="4" type="ORF">QQS21_011702</name>
</gene>
<comment type="caution">
    <text evidence="4">The sequence shown here is derived from an EMBL/GenBank/DDBJ whole genome shotgun (WGS) entry which is preliminary data.</text>
</comment>
<name>A0AAJ0CCP3_9HYPO</name>
<dbReference type="PROSITE" id="PS00062">
    <property type="entry name" value="ALDOKETO_REDUCTASE_2"/>
    <property type="match status" value="1"/>
</dbReference>
<feature type="domain" description="NADP-dependent oxidoreductase" evidence="3">
    <location>
        <begin position="126"/>
        <end position="287"/>
    </location>
</feature>
<dbReference type="PANTHER" id="PTHR43827:SF14">
    <property type="entry name" value="NADP-DEPENDENT OXIDOREDUCTASE DOMAIN-CONTAINING PROTEIN"/>
    <property type="match status" value="1"/>
</dbReference>
<dbReference type="PRINTS" id="PR00069">
    <property type="entry name" value="ALDKETRDTASE"/>
</dbReference>
<evidence type="ECO:0000256" key="1">
    <source>
        <dbReference type="ARBA" id="ARBA00023002"/>
    </source>
</evidence>
<dbReference type="InterPro" id="IPR023210">
    <property type="entry name" value="NADP_OxRdtase_dom"/>
</dbReference>
<sequence>MNVATRRVCAAMPLPTGQRTAQRLVNLSLQQQRYQSTGIRRFKLNTGAEIPAIGFGTFHGEGDVAGAVAQNIKAGLRLVDTARVYHVEKEVGEGLKQSGFPREEIFLEGAENISQEMQAGKMIRGETHFVDTWKAMEKILKTGKTKALGISNFSKAELELLMKETNVVPAVHQMEVHPYLQQKDFNAWLRSKGIHVIQFSPLGNMNRFYRETGWSKDISHMMRVIDHPVLKDIGKKYGKSAVQVALAWVVNNGRSVIPMTTIDWMMRENAEADFGLSSEDMKAIGELDLKARFNDPSLDYQWQLYSDLDGIEGRQDGKTH</sequence>
<dbReference type="PANTHER" id="PTHR43827">
    <property type="entry name" value="2,5-DIKETO-D-GLUCONIC ACID REDUCTASE"/>
    <property type="match status" value="1"/>
</dbReference>
<dbReference type="PIRSF" id="PIRSF000097">
    <property type="entry name" value="AKR"/>
    <property type="match status" value="1"/>
</dbReference>
<evidence type="ECO:0000313" key="4">
    <source>
        <dbReference type="EMBL" id="KAK2590619.1"/>
    </source>
</evidence>
<dbReference type="GO" id="GO:1990002">
    <property type="term" value="F:methylglyoxal reductase (NADPH) (acetol producing) activity"/>
    <property type="evidence" value="ECO:0007669"/>
    <property type="project" value="TreeGrafter"/>
</dbReference>
<evidence type="ECO:0000259" key="3">
    <source>
        <dbReference type="Pfam" id="PF00248"/>
    </source>
</evidence>
<dbReference type="Proteomes" id="UP001251528">
    <property type="component" value="Unassembled WGS sequence"/>
</dbReference>
<feature type="active site" description="Proton donor" evidence="2">
    <location>
        <position position="85"/>
    </location>
</feature>
<dbReference type="InterPro" id="IPR020471">
    <property type="entry name" value="AKR"/>
</dbReference>
<accession>A0AAJ0CCP3</accession>
<evidence type="ECO:0000256" key="2">
    <source>
        <dbReference type="PIRSR" id="PIRSR000097-1"/>
    </source>
</evidence>
<dbReference type="EMBL" id="JASWJB010000416">
    <property type="protein sequence ID" value="KAK2590619.1"/>
    <property type="molecule type" value="Genomic_DNA"/>
</dbReference>
<evidence type="ECO:0000313" key="5">
    <source>
        <dbReference type="Proteomes" id="UP001251528"/>
    </source>
</evidence>
<dbReference type="InterPro" id="IPR036812">
    <property type="entry name" value="NAD(P)_OxRdtase_dom_sf"/>
</dbReference>
<reference evidence="4" key="1">
    <citation type="submission" date="2023-06" db="EMBL/GenBank/DDBJ databases">
        <title>Conoideocrella luteorostrata (Hypocreales: Clavicipitaceae), a potential biocontrol fungus for elongate hemlock scale in United States Christmas tree production areas.</title>
        <authorList>
            <person name="Barrett H."/>
            <person name="Lovett B."/>
            <person name="Macias A.M."/>
            <person name="Stajich J.E."/>
            <person name="Kasson M.T."/>
        </authorList>
    </citation>
    <scope>NUCLEOTIDE SEQUENCE</scope>
    <source>
        <strain evidence="4">ARSEF 14590</strain>
    </source>
</reference>
<dbReference type="Gene3D" id="3.20.20.100">
    <property type="entry name" value="NADP-dependent oxidoreductase domain"/>
    <property type="match status" value="2"/>
</dbReference>
<keyword evidence="5" id="KW-1185">Reference proteome</keyword>
<organism evidence="4 5">
    <name type="scientific">Conoideocrella luteorostrata</name>
    <dbReference type="NCBI Taxonomy" id="1105319"/>
    <lineage>
        <taxon>Eukaryota</taxon>
        <taxon>Fungi</taxon>
        <taxon>Dikarya</taxon>
        <taxon>Ascomycota</taxon>
        <taxon>Pezizomycotina</taxon>
        <taxon>Sordariomycetes</taxon>
        <taxon>Hypocreomycetidae</taxon>
        <taxon>Hypocreales</taxon>
        <taxon>Clavicipitaceae</taxon>
        <taxon>Conoideocrella</taxon>
    </lineage>
</organism>
<dbReference type="Pfam" id="PF00248">
    <property type="entry name" value="Aldo_ket_red"/>
    <property type="match status" value="1"/>
</dbReference>
<protein>
    <recommendedName>
        <fullName evidence="3">NADP-dependent oxidoreductase domain-containing protein</fullName>
    </recommendedName>
</protein>
<proteinExistence type="predicted"/>